<keyword evidence="1" id="KW-0472">Membrane</keyword>
<feature type="transmembrane region" description="Helical" evidence="1">
    <location>
        <begin position="6"/>
        <end position="26"/>
    </location>
</feature>
<dbReference type="STRING" id="279058.LT85_0737"/>
<dbReference type="EMBL" id="CP009962">
    <property type="protein sequence ID" value="AIY39897.1"/>
    <property type="molecule type" value="Genomic_DNA"/>
</dbReference>
<dbReference type="RefSeq" id="WP_038485426.1">
    <property type="nucleotide sequence ID" value="NZ_CP009962.1"/>
</dbReference>
<evidence type="ECO:0000313" key="2">
    <source>
        <dbReference type="EMBL" id="AIY39897.1"/>
    </source>
</evidence>
<reference evidence="3" key="1">
    <citation type="journal article" date="2014" name="Soil Biol. Biochem.">
        <title>Structure and function of bacterial communities in ageing soils: Insights from the Mendocino ecological staircase.</title>
        <authorList>
            <person name="Uroz S."/>
            <person name="Tech J.J."/>
            <person name="Sawaya N.A."/>
            <person name="Frey-Klett P."/>
            <person name="Leveau J.H.J."/>
        </authorList>
    </citation>
    <scope>NUCLEOTIDE SEQUENCE [LARGE SCALE GENOMIC DNA]</scope>
    <source>
        <strain evidence="3">Cal35</strain>
    </source>
</reference>
<dbReference type="AlphaFoldDB" id="A0A0A1FAK2"/>
<sequence>MEMMAYAALIGSEAACSTGLFFYLILENVHTLNHQWEKALQRFFHPQNIDFLWVAVATK</sequence>
<dbReference type="KEGG" id="care:LT85_0737"/>
<keyword evidence="1" id="KW-0812">Transmembrane</keyword>
<evidence type="ECO:0000313" key="3">
    <source>
        <dbReference type="Proteomes" id="UP000030302"/>
    </source>
</evidence>
<keyword evidence="3" id="KW-1185">Reference proteome</keyword>
<keyword evidence="1" id="KW-1133">Transmembrane helix</keyword>
<gene>
    <name evidence="2" type="ORF">LT85_0737</name>
</gene>
<proteinExistence type="predicted"/>
<protein>
    <submittedName>
        <fullName evidence="2">Uncharacterized protein</fullName>
    </submittedName>
</protein>
<accession>A0A0A1FAK2</accession>
<dbReference type="Proteomes" id="UP000030302">
    <property type="component" value="Chromosome"/>
</dbReference>
<name>A0A0A1FAK2_9BURK</name>
<dbReference type="HOGENOM" id="CLU_2952423_0_0_4"/>
<organism evidence="2 3">
    <name type="scientific">Collimonas arenae</name>
    <dbReference type="NCBI Taxonomy" id="279058"/>
    <lineage>
        <taxon>Bacteria</taxon>
        <taxon>Pseudomonadati</taxon>
        <taxon>Pseudomonadota</taxon>
        <taxon>Betaproteobacteria</taxon>
        <taxon>Burkholderiales</taxon>
        <taxon>Oxalobacteraceae</taxon>
        <taxon>Collimonas</taxon>
    </lineage>
</organism>
<evidence type="ECO:0000256" key="1">
    <source>
        <dbReference type="SAM" id="Phobius"/>
    </source>
</evidence>